<dbReference type="CDD" id="cd00075">
    <property type="entry name" value="HATPase"/>
    <property type="match status" value="1"/>
</dbReference>
<dbReference type="Gene3D" id="3.30.565.10">
    <property type="entry name" value="Histidine kinase-like ATPase, C-terminal domain"/>
    <property type="match status" value="1"/>
</dbReference>
<name>A0A369LKR7_9ACTN</name>
<protein>
    <submittedName>
        <fullName evidence="1">ATP-binding protein</fullName>
    </submittedName>
</protein>
<sequence length="360" mass="39041">MSDSEKLAAFLDSLPAGTRLRVEDDLGDGFVRLRVSEAERRQARQDIRCVEDAVIEMLRNARDAHARTIIVGTSRSGSVRRIVVADDGDGVPERLRDRIFEPRVTSKLNSMIMDDWGVHGRGMALYSIRENAARAECIASVEGKGSIFLVEFDCSKTPEKSDQSTPPSLVKQSDGTWAVGSGPHNILKCASEFALANRDVCTTYLGSLIDCAATMHAFGRQFLGAADSAKTAAPIKRLGLMRDAASLVDGAQALGIDMSTRSAHRILAGEIAPLAPLLETLDRVREGELESTKKAARPASSTNRDFRGLKIATDDLESFSSALKKAYAELAESYYLEADVKPSIRISGDSVHVVFPLSKL</sequence>
<reference evidence="1 2" key="1">
    <citation type="journal article" date="2018" name="Elife">
        <title>Discovery and characterization of a prevalent human gut bacterial enzyme sufficient for the inactivation of a family of plant toxins.</title>
        <authorList>
            <person name="Koppel N."/>
            <person name="Bisanz J.E."/>
            <person name="Pandelia M.E."/>
            <person name="Turnbaugh P.J."/>
            <person name="Balskus E.P."/>
        </authorList>
    </citation>
    <scope>NUCLEOTIDE SEQUENCE [LARGE SCALE GENOMIC DNA]</scope>
    <source>
        <strain evidence="1 2">OB21 GAM31</strain>
    </source>
</reference>
<dbReference type="InterPro" id="IPR036890">
    <property type="entry name" value="HATPase_C_sf"/>
</dbReference>
<dbReference type="SUPFAM" id="SSF55874">
    <property type="entry name" value="ATPase domain of HSP90 chaperone/DNA topoisomerase II/histidine kinase"/>
    <property type="match status" value="1"/>
</dbReference>
<accession>A0A369LKR7</accession>
<dbReference type="EMBL" id="PPTO01000007">
    <property type="protein sequence ID" value="RDB58735.1"/>
    <property type="molecule type" value="Genomic_DNA"/>
</dbReference>
<proteinExistence type="predicted"/>
<evidence type="ECO:0000313" key="2">
    <source>
        <dbReference type="Proteomes" id="UP000253975"/>
    </source>
</evidence>
<evidence type="ECO:0000313" key="1">
    <source>
        <dbReference type="EMBL" id="RDB58735.1"/>
    </source>
</evidence>
<keyword evidence="1" id="KW-0547">Nucleotide-binding</keyword>
<comment type="caution">
    <text evidence="1">The sequence shown here is derived from an EMBL/GenBank/DDBJ whole genome shotgun (WGS) entry which is preliminary data.</text>
</comment>
<dbReference type="AlphaFoldDB" id="A0A369LKR7"/>
<dbReference type="Proteomes" id="UP000253975">
    <property type="component" value="Unassembled WGS sequence"/>
</dbReference>
<organism evidence="1 2">
    <name type="scientific">Slackia isoflavoniconvertens</name>
    <dbReference type="NCBI Taxonomy" id="572010"/>
    <lineage>
        <taxon>Bacteria</taxon>
        <taxon>Bacillati</taxon>
        <taxon>Actinomycetota</taxon>
        <taxon>Coriobacteriia</taxon>
        <taxon>Eggerthellales</taxon>
        <taxon>Eggerthellaceae</taxon>
        <taxon>Slackia</taxon>
    </lineage>
</organism>
<keyword evidence="1" id="KW-0067">ATP-binding</keyword>
<dbReference type="GO" id="GO:0005524">
    <property type="term" value="F:ATP binding"/>
    <property type="evidence" value="ECO:0007669"/>
    <property type="project" value="UniProtKB-KW"/>
</dbReference>
<dbReference type="Pfam" id="PF13589">
    <property type="entry name" value="HATPase_c_3"/>
    <property type="match status" value="1"/>
</dbReference>
<dbReference type="RefSeq" id="WP_114615535.1">
    <property type="nucleotide sequence ID" value="NZ_PPTO01000007.1"/>
</dbReference>
<gene>
    <name evidence="1" type="ORF">C1881_05510</name>
</gene>